<comment type="catalytic activity">
    <reaction evidence="12">
        <text>L-seryl-[protein] + ATP = O-phospho-L-seryl-[protein] + ADP + H(+)</text>
        <dbReference type="Rhea" id="RHEA:17989"/>
        <dbReference type="Rhea" id="RHEA-COMP:9863"/>
        <dbReference type="Rhea" id="RHEA-COMP:11604"/>
        <dbReference type="ChEBI" id="CHEBI:15378"/>
        <dbReference type="ChEBI" id="CHEBI:29999"/>
        <dbReference type="ChEBI" id="CHEBI:30616"/>
        <dbReference type="ChEBI" id="CHEBI:83421"/>
        <dbReference type="ChEBI" id="CHEBI:456216"/>
        <dbReference type="EC" id="2.7.11.25"/>
    </reaction>
</comment>
<dbReference type="PROSITE" id="PS00108">
    <property type="entry name" value="PROTEIN_KINASE_ST"/>
    <property type="match status" value="1"/>
</dbReference>
<keyword evidence="4 13" id="KW-0728">SH3 domain</keyword>
<feature type="compositionally biased region" description="Low complexity" evidence="15">
    <location>
        <begin position="671"/>
        <end position="693"/>
    </location>
</feature>
<dbReference type="AlphaFoldDB" id="A0A131YZ04"/>
<dbReference type="InterPro" id="IPR001452">
    <property type="entry name" value="SH3_domain"/>
</dbReference>
<dbReference type="PRINTS" id="PR00452">
    <property type="entry name" value="SH3DOMAIN"/>
</dbReference>
<organism evidence="18">
    <name type="scientific">Rhipicephalus appendiculatus</name>
    <name type="common">Brown ear tick</name>
    <dbReference type="NCBI Taxonomy" id="34631"/>
    <lineage>
        <taxon>Eukaryota</taxon>
        <taxon>Metazoa</taxon>
        <taxon>Ecdysozoa</taxon>
        <taxon>Arthropoda</taxon>
        <taxon>Chelicerata</taxon>
        <taxon>Arachnida</taxon>
        <taxon>Acari</taxon>
        <taxon>Parasitiformes</taxon>
        <taxon>Ixodida</taxon>
        <taxon>Ixodoidea</taxon>
        <taxon>Ixodidae</taxon>
        <taxon>Rhipicephalinae</taxon>
        <taxon>Rhipicephalus</taxon>
        <taxon>Rhipicephalus</taxon>
    </lineage>
</organism>
<evidence type="ECO:0000256" key="4">
    <source>
        <dbReference type="ARBA" id="ARBA00022443"/>
    </source>
</evidence>
<dbReference type="CDD" id="cd11876">
    <property type="entry name" value="SH3_MLK"/>
    <property type="match status" value="1"/>
</dbReference>
<evidence type="ECO:0000259" key="16">
    <source>
        <dbReference type="PROSITE" id="PS50002"/>
    </source>
</evidence>
<dbReference type="EC" id="2.7.11.25" evidence="3"/>
<dbReference type="Pfam" id="PF00018">
    <property type="entry name" value="SH3_1"/>
    <property type="match status" value="1"/>
</dbReference>
<reference evidence="18" key="1">
    <citation type="journal article" date="2016" name="Ticks Tick Borne Dis.">
        <title>De novo assembly and annotation of the salivary gland transcriptome of Rhipicephalus appendiculatus male and female ticks during blood feeding.</title>
        <authorList>
            <person name="de Castro M.H."/>
            <person name="de Klerk D."/>
            <person name="Pienaar R."/>
            <person name="Latif A.A."/>
            <person name="Rees D.J."/>
            <person name="Mans B.J."/>
        </authorList>
    </citation>
    <scope>NUCLEOTIDE SEQUENCE</scope>
    <source>
        <tissue evidence="18">Salivary glands</tissue>
    </source>
</reference>
<evidence type="ECO:0000256" key="13">
    <source>
        <dbReference type="PROSITE-ProRule" id="PRU00192"/>
    </source>
</evidence>
<dbReference type="SUPFAM" id="SSF50044">
    <property type="entry name" value="SH3-domain"/>
    <property type="match status" value="1"/>
</dbReference>
<dbReference type="GO" id="GO:0005524">
    <property type="term" value="F:ATP binding"/>
    <property type="evidence" value="ECO:0007669"/>
    <property type="project" value="UniProtKB-UniRule"/>
</dbReference>
<dbReference type="InterPro" id="IPR017441">
    <property type="entry name" value="Protein_kinase_ATP_BS"/>
</dbReference>
<evidence type="ECO:0000256" key="6">
    <source>
        <dbReference type="ARBA" id="ARBA00022679"/>
    </source>
</evidence>
<dbReference type="Pfam" id="PF07714">
    <property type="entry name" value="PK_Tyr_Ser-Thr"/>
    <property type="match status" value="1"/>
</dbReference>
<feature type="binding site" evidence="14">
    <location>
        <position position="107"/>
    </location>
    <ligand>
        <name>ATP</name>
        <dbReference type="ChEBI" id="CHEBI:30616"/>
    </ligand>
</feature>
<evidence type="ECO:0000259" key="17">
    <source>
        <dbReference type="PROSITE" id="PS50011"/>
    </source>
</evidence>
<feature type="region of interest" description="Disordered" evidence="15">
    <location>
        <begin position="659"/>
        <end position="751"/>
    </location>
</feature>
<comment type="cofactor">
    <cofactor evidence="1">
        <name>Mg(2+)</name>
        <dbReference type="ChEBI" id="CHEBI:18420"/>
    </cofactor>
</comment>
<dbReference type="SMART" id="SM00326">
    <property type="entry name" value="SH3"/>
    <property type="match status" value="1"/>
</dbReference>
<dbReference type="PROSITE" id="PS50011">
    <property type="entry name" value="PROTEIN_KINASE_DOM"/>
    <property type="match status" value="1"/>
</dbReference>
<dbReference type="FunFam" id="3.30.200.20:FF:000085">
    <property type="entry name" value="Mitogen-activated protein kinase kinase kinase"/>
    <property type="match status" value="1"/>
</dbReference>
<dbReference type="PRINTS" id="PR00109">
    <property type="entry name" value="TYRKINASE"/>
</dbReference>
<keyword evidence="9" id="KW-0418">Kinase</keyword>
<dbReference type="PROSITE" id="PS50002">
    <property type="entry name" value="SH3"/>
    <property type="match status" value="1"/>
</dbReference>
<evidence type="ECO:0000313" key="18">
    <source>
        <dbReference type="EMBL" id="JAP83416.1"/>
    </source>
</evidence>
<evidence type="ECO:0000256" key="5">
    <source>
        <dbReference type="ARBA" id="ARBA00022527"/>
    </source>
</evidence>
<dbReference type="InterPro" id="IPR008271">
    <property type="entry name" value="Ser/Thr_kinase_AS"/>
</dbReference>
<dbReference type="InterPro" id="IPR051681">
    <property type="entry name" value="Ser/Thr_Kinases-Pseudokinases"/>
</dbReference>
<dbReference type="PANTHER" id="PTHR44329">
    <property type="entry name" value="SERINE/THREONINE-PROTEIN KINASE TNNI3K-RELATED"/>
    <property type="match status" value="1"/>
</dbReference>
<evidence type="ECO:0000256" key="2">
    <source>
        <dbReference type="ARBA" id="ARBA00006529"/>
    </source>
</evidence>
<evidence type="ECO:0000256" key="8">
    <source>
        <dbReference type="ARBA" id="ARBA00022741"/>
    </source>
</evidence>
<name>A0A131YZ04_RHIAP</name>
<dbReference type="EMBL" id="GEDV01005141">
    <property type="protein sequence ID" value="JAP83416.1"/>
    <property type="molecule type" value="Transcribed_RNA"/>
</dbReference>
<sequence>MASKRNGPELWTAAYDYEASGDDELSLRRGQTVEVLSKDARISGDDGWWTGKIGDRVGIFPCNFVQALEPRPREISFSELELEEVIGVGGFGKVYRGLWRGQEVAVKAARQDPDEDVGAAAQSVRQEAQLFWRLAHPNVVSLLGVCLEPPNLCLIMEYARGGPLNRVLAGRRVPPEVLVDWAVQIARGMHYLHVEASLIHRDLKSSNVLLSEPYAERSRKTLKITDFGLARQVTGTTRMSTAGTYAWMAPEVIKASTFSRASDVWSYGVLLWELLTGETPYKGIDALAVAYGVAVNKLTLPIPSTCPAPFSQLMQACWNSDPHERPSFSAILTELDKITRSPFMSTPHESFHTLQEDWRHEIAHLFDEVRCREKELRCREEELHRAFVQQKLQEALLRQREQELAEREISLLERELNVMILAQQEHAPPTPRKRGGHFRKSRLKQLKAGTHISMPSDFRHNITVQHTPTHDFRSLRMPASPESPPASPSLPRLRAYALPPDGGLKGKTWGPSSVHQRERQSPRARKNLLVDANKRWSRSAPNLPRGDDDDQASMMTPLLAGTSATNVSSSSSAPRRPPCLRRGTELLLFNAAALLAAPGAGFDVRMAPRTHPRLGTAGGAPEDVPLYPVCAAANEQAAASVSSLSLHSHRQQLSLDATRCPLSPFGRRKSSTASNDSSSDQAYASSASSSGAPLSPPEGGRLEVWSPRQRPRPLPTPSSESRVRFTIGVGTEPATCSRAAGTSDPAEPLSL</sequence>
<protein>
    <recommendedName>
        <fullName evidence="3">mitogen-activated protein kinase kinase kinase</fullName>
        <ecNumber evidence="3">2.7.11.25</ecNumber>
    </recommendedName>
</protein>
<evidence type="ECO:0000256" key="10">
    <source>
        <dbReference type="ARBA" id="ARBA00022840"/>
    </source>
</evidence>
<evidence type="ECO:0000256" key="9">
    <source>
        <dbReference type="ARBA" id="ARBA00022777"/>
    </source>
</evidence>
<dbReference type="PANTHER" id="PTHR44329:SF293">
    <property type="entry name" value="MITOGEN-ACTIVATED PROTEIN KINASE KINASE KINASE"/>
    <property type="match status" value="1"/>
</dbReference>
<comment type="similarity">
    <text evidence="2">Belongs to the protein kinase superfamily. STE Ser/Thr protein kinase family. MAP kinase kinase kinase subfamily.</text>
</comment>
<accession>A0A131YZ04</accession>
<dbReference type="InterPro" id="IPR001245">
    <property type="entry name" value="Ser-Thr/Tyr_kinase_cat_dom"/>
</dbReference>
<dbReference type="GO" id="GO:0004706">
    <property type="term" value="F:JUN kinase kinase kinase activity"/>
    <property type="evidence" value="ECO:0007669"/>
    <property type="project" value="TreeGrafter"/>
</dbReference>
<dbReference type="SUPFAM" id="SSF56112">
    <property type="entry name" value="Protein kinase-like (PK-like)"/>
    <property type="match status" value="1"/>
</dbReference>
<dbReference type="CDD" id="cd14061">
    <property type="entry name" value="STKc_MLK"/>
    <property type="match status" value="1"/>
</dbReference>
<feature type="domain" description="SH3" evidence="16">
    <location>
        <begin position="6"/>
        <end position="70"/>
    </location>
</feature>
<evidence type="ECO:0000256" key="11">
    <source>
        <dbReference type="ARBA" id="ARBA00047559"/>
    </source>
</evidence>
<evidence type="ECO:0000256" key="14">
    <source>
        <dbReference type="PROSITE-ProRule" id="PRU10141"/>
    </source>
</evidence>
<evidence type="ECO:0000256" key="1">
    <source>
        <dbReference type="ARBA" id="ARBA00001946"/>
    </source>
</evidence>
<dbReference type="GO" id="GO:0006950">
    <property type="term" value="P:response to stress"/>
    <property type="evidence" value="ECO:0007669"/>
    <property type="project" value="UniProtKB-ARBA"/>
</dbReference>
<evidence type="ECO:0000256" key="15">
    <source>
        <dbReference type="SAM" id="MobiDB-lite"/>
    </source>
</evidence>
<keyword evidence="8 14" id="KW-0547">Nucleotide-binding</keyword>
<evidence type="ECO:0000256" key="7">
    <source>
        <dbReference type="ARBA" id="ARBA00022737"/>
    </source>
</evidence>
<feature type="region of interest" description="Disordered" evidence="15">
    <location>
        <begin position="498"/>
        <end position="554"/>
    </location>
</feature>
<comment type="catalytic activity">
    <reaction evidence="11">
        <text>L-threonyl-[protein] + ATP = O-phospho-L-threonyl-[protein] + ADP + H(+)</text>
        <dbReference type="Rhea" id="RHEA:46608"/>
        <dbReference type="Rhea" id="RHEA-COMP:11060"/>
        <dbReference type="Rhea" id="RHEA-COMP:11605"/>
        <dbReference type="ChEBI" id="CHEBI:15378"/>
        <dbReference type="ChEBI" id="CHEBI:30013"/>
        <dbReference type="ChEBI" id="CHEBI:30616"/>
        <dbReference type="ChEBI" id="CHEBI:61977"/>
        <dbReference type="ChEBI" id="CHEBI:456216"/>
        <dbReference type="EC" id="2.7.11.25"/>
    </reaction>
</comment>
<dbReference type="Gene3D" id="1.10.510.10">
    <property type="entry name" value="Transferase(Phosphotransferase) domain 1"/>
    <property type="match status" value="1"/>
</dbReference>
<feature type="domain" description="Protein kinase" evidence="17">
    <location>
        <begin position="80"/>
        <end position="344"/>
    </location>
</feature>
<keyword evidence="5" id="KW-0723">Serine/threonine-protein kinase</keyword>
<keyword evidence="10 14" id="KW-0067">ATP-binding</keyword>
<evidence type="ECO:0000256" key="12">
    <source>
        <dbReference type="ARBA" id="ARBA00048329"/>
    </source>
</evidence>
<dbReference type="Gene3D" id="3.30.200.20">
    <property type="entry name" value="Phosphorylase Kinase, domain 1"/>
    <property type="match status" value="1"/>
</dbReference>
<dbReference type="FunFam" id="1.10.510.10:FF:000076">
    <property type="entry name" value="Mitogen-activated protein kinase kinase kinase"/>
    <property type="match status" value="1"/>
</dbReference>
<dbReference type="SMART" id="SM00220">
    <property type="entry name" value="S_TKc"/>
    <property type="match status" value="1"/>
</dbReference>
<dbReference type="PROSITE" id="PS00107">
    <property type="entry name" value="PROTEIN_KINASE_ATP"/>
    <property type="match status" value="1"/>
</dbReference>
<evidence type="ECO:0000256" key="3">
    <source>
        <dbReference type="ARBA" id="ARBA00012406"/>
    </source>
</evidence>
<dbReference type="InterPro" id="IPR011009">
    <property type="entry name" value="Kinase-like_dom_sf"/>
</dbReference>
<keyword evidence="6" id="KW-0808">Transferase</keyword>
<keyword evidence="7" id="KW-0677">Repeat</keyword>
<dbReference type="InterPro" id="IPR000719">
    <property type="entry name" value="Prot_kinase_dom"/>
</dbReference>
<dbReference type="InterPro" id="IPR036028">
    <property type="entry name" value="SH3-like_dom_sf"/>
</dbReference>
<dbReference type="Gene3D" id="2.30.30.40">
    <property type="entry name" value="SH3 Domains"/>
    <property type="match status" value="1"/>
</dbReference>
<proteinExistence type="inferred from homology"/>